<comment type="caution">
    <text evidence="2">The sequence shown here is derived from an EMBL/GenBank/DDBJ whole genome shotgun (WGS) entry which is preliminary data.</text>
</comment>
<dbReference type="CDD" id="cd01650">
    <property type="entry name" value="RT_nLTR_like"/>
    <property type="match status" value="1"/>
</dbReference>
<dbReference type="AlphaFoldDB" id="A0A9Q0CJ98"/>
<accession>A0A9Q0CJ98</accession>
<protein>
    <recommendedName>
        <fullName evidence="1">Reverse transcriptase domain-containing protein</fullName>
    </recommendedName>
</protein>
<dbReference type="Pfam" id="PF13966">
    <property type="entry name" value="zf-RVT"/>
    <property type="match status" value="1"/>
</dbReference>
<evidence type="ECO:0000313" key="3">
    <source>
        <dbReference type="Proteomes" id="UP001151287"/>
    </source>
</evidence>
<dbReference type="Pfam" id="PF00078">
    <property type="entry name" value="RVT_1"/>
    <property type="match status" value="1"/>
</dbReference>
<dbReference type="PANTHER" id="PTHR33116:SF78">
    <property type="entry name" value="OS12G0587133 PROTEIN"/>
    <property type="match status" value="1"/>
</dbReference>
<dbReference type="OrthoDB" id="786357at2759"/>
<keyword evidence="3" id="KW-1185">Reference proteome</keyword>
<reference evidence="2" key="1">
    <citation type="journal article" date="2022" name="Cell">
        <title>Repeat-based holocentromeres influence genome architecture and karyotype evolution.</title>
        <authorList>
            <person name="Hofstatter P.G."/>
            <person name="Thangavel G."/>
            <person name="Lux T."/>
            <person name="Neumann P."/>
            <person name="Vondrak T."/>
            <person name="Novak P."/>
            <person name="Zhang M."/>
            <person name="Costa L."/>
            <person name="Castellani M."/>
            <person name="Scott A."/>
            <person name="Toegelov H."/>
            <person name="Fuchs J."/>
            <person name="Mata-Sucre Y."/>
            <person name="Dias Y."/>
            <person name="Vanzela A.L.L."/>
            <person name="Huettel B."/>
            <person name="Almeida C.C.S."/>
            <person name="Simkova H."/>
            <person name="Souza G."/>
            <person name="Pedrosa-Harand A."/>
            <person name="Macas J."/>
            <person name="Mayer K.F.X."/>
            <person name="Houben A."/>
            <person name="Marques A."/>
        </authorList>
    </citation>
    <scope>NUCLEOTIDE SEQUENCE</scope>
    <source>
        <strain evidence="2">RhyBre1mFocal</strain>
    </source>
</reference>
<dbReference type="InterPro" id="IPR026960">
    <property type="entry name" value="RVT-Znf"/>
</dbReference>
<dbReference type="SUPFAM" id="SSF56672">
    <property type="entry name" value="DNA/RNA polymerases"/>
    <property type="match status" value="1"/>
</dbReference>
<dbReference type="PROSITE" id="PS50878">
    <property type="entry name" value="RT_POL"/>
    <property type="match status" value="1"/>
</dbReference>
<name>A0A9Q0CJ98_9POAL</name>
<evidence type="ECO:0000259" key="1">
    <source>
        <dbReference type="PROSITE" id="PS50878"/>
    </source>
</evidence>
<dbReference type="EMBL" id="JAMQYH010000003">
    <property type="protein sequence ID" value="KAJ1695019.1"/>
    <property type="molecule type" value="Genomic_DNA"/>
</dbReference>
<dbReference type="InterPro" id="IPR000477">
    <property type="entry name" value="RT_dom"/>
</dbReference>
<sequence>MVRDDDGLLTGKDNIIRKQFVQYFKQLYSPTGQTDQQEDMLEEGDSEAVTEEEELWQIINRHQGAKIQTDMHASITRMPDFHEIKQTLFQMGPDKCPGPDGITARFYQQNWQVFGEEMVQQIRKIFVEEVVPEDWLQCAVALIPKIDEPEKPSEYRPISIGNVAYRLLMKLVANRLRPQMRKVIANQLNAFIKGRSITDNVIMVKEALHSFNKKTFKQKSFLLKADVSKAFDKLNWHFLAKAMRHLNVPAKFISIMMSSYQRAQVSININGRGDGFITPTRGLRQGCPMSPYAFIMAMELMSRMLDQAEKEGIIKGVKLAHSGPTITHLLYADDLVLMGNTSRNELENFSGLLRKFGKVSGLLMNPEKSKLWMAKACGQQDMDRTVQIMQAGMAEGGEKYLGIMVDSNRTSVANAKMLMDKMNSKLAGWKSHMLSHAGRLVLIKSVLMSLPVYYMSVECLPKGIIKRMNSLMAKFFWGKMEKNRYLAPVAWKKVCRPYEEGGLGVKDLQMFGEALFMKLVWEMMGGSDKMWVKVCRAKYCPQIDFWDAKPYSSSSAMWRNIMNLKGEFKSNVRWIIGDGSKIKAVAQPWFNDWDISEQRTMAARKKMVADMFDFDTGQWREDALNEVFNSVQVQNIMQMHPKPARQAVCPDRLIWMQSKSGKYSVREGYQYLLQQTRENTIDARVNMWQKLQKWKGIVPKVKLFLWRLISGGLMLAQNVHRRINRISPMCQRCNAENEYEMHCFFFCQGSRAVWFGSRVGLRTQDLPLNIVEALQYCSTVLKENDIQEFSYTL</sequence>
<organism evidence="2 3">
    <name type="scientific">Rhynchospora breviuscula</name>
    <dbReference type="NCBI Taxonomy" id="2022672"/>
    <lineage>
        <taxon>Eukaryota</taxon>
        <taxon>Viridiplantae</taxon>
        <taxon>Streptophyta</taxon>
        <taxon>Embryophyta</taxon>
        <taxon>Tracheophyta</taxon>
        <taxon>Spermatophyta</taxon>
        <taxon>Magnoliopsida</taxon>
        <taxon>Liliopsida</taxon>
        <taxon>Poales</taxon>
        <taxon>Cyperaceae</taxon>
        <taxon>Cyperoideae</taxon>
        <taxon>Rhynchosporeae</taxon>
        <taxon>Rhynchospora</taxon>
    </lineage>
</organism>
<feature type="domain" description="Reverse transcriptase" evidence="1">
    <location>
        <begin position="124"/>
        <end position="405"/>
    </location>
</feature>
<dbReference type="PANTHER" id="PTHR33116">
    <property type="entry name" value="REVERSE TRANSCRIPTASE ZINC-BINDING DOMAIN-CONTAINING PROTEIN-RELATED-RELATED"/>
    <property type="match status" value="1"/>
</dbReference>
<dbReference type="InterPro" id="IPR043502">
    <property type="entry name" value="DNA/RNA_pol_sf"/>
</dbReference>
<proteinExistence type="predicted"/>
<gene>
    <name evidence="2" type="ORF">LUZ63_011717</name>
</gene>
<evidence type="ECO:0000313" key="2">
    <source>
        <dbReference type="EMBL" id="KAJ1695019.1"/>
    </source>
</evidence>
<dbReference type="Proteomes" id="UP001151287">
    <property type="component" value="Unassembled WGS sequence"/>
</dbReference>